<dbReference type="Proteomes" id="UP001141992">
    <property type="component" value="Unassembled WGS sequence"/>
</dbReference>
<protein>
    <submittedName>
        <fullName evidence="6">Helix-turn-helix transcriptional regulator</fullName>
    </submittedName>
</protein>
<accession>A0A0D6ICF9</accession>
<dbReference type="GO" id="GO:0043565">
    <property type="term" value="F:sequence-specific DNA binding"/>
    <property type="evidence" value="ECO:0007669"/>
    <property type="project" value="InterPro"/>
</dbReference>
<dbReference type="InterPro" id="IPR020449">
    <property type="entry name" value="Tscrpt_reg_AraC-type_HTH"/>
</dbReference>
<feature type="compositionally biased region" description="Polar residues" evidence="5">
    <location>
        <begin position="315"/>
        <end position="327"/>
    </location>
</feature>
<dbReference type="Pfam" id="PF02311">
    <property type="entry name" value="AraC_binding"/>
    <property type="match status" value="1"/>
</dbReference>
<gene>
    <name evidence="6" type="ORF">O9570_14840</name>
</gene>
<evidence type="ECO:0000256" key="1">
    <source>
        <dbReference type="ARBA" id="ARBA00023015"/>
    </source>
</evidence>
<dbReference type="AlphaFoldDB" id="A0A0D6ICF9"/>
<evidence type="ECO:0000256" key="5">
    <source>
        <dbReference type="SAM" id="MobiDB-lite"/>
    </source>
</evidence>
<evidence type="ECO:0000256" key="3">
    <source>
        <dbReference type="ARBA" id="ARBA00023159"/>
    </source>
</evidence>
<dbReference type="InterPro" id="IPR018060">
    <property type="entry name" value="HTH_AraC"/>
</dbReference>
<dbReference type="RefSeq" id="WP_006387590.1">
    <property type="nucleotide sequence ID" value="NZ_CAXONT010000005.1"/>
</dbReference>
<name>A0A0D6ICF9_ALCXX</name>
<dbReference type="GO" id="GO:0003700">
    <property type="term" value="F:DNA-binding transcription factor activity"/>
    <property type="evidence" value="ECO:0007669"/>
    <property type="project" value="InterPro"/>
</dbReference>
<dbReference type="SUPFAM" id="SSF51215">
    <property type="entry name" value="Regulatory protein AraC"/>
    <property type="match status" value="1"/>
</dbReference>
<dbReference type="KEGG" id="axx:ERS451415_04556"/>
<dbReference type="Pfam" id="PF12833">
    <property type="entry name" value="HTH_18"/>
    <property type="match status" value="1"/>
</dbReference>
<dbReference type="InterPro" id="IPR050204">
    <property type="entry name" value="AraC_XylS_family_regulators"/>
</dbReference>
<dbReference type="InterPro" id="IPR037923">
    <property type="entry name" value="HTH-like"/>
</dbReference>
<keyword evidence="1" id="KW-0805">Transcription regulation</keyword>
<organism evidence="6 7">
    <name type="scientific">Alcaligenes xylosoxydans xylosoxydans</name>
    <name type="common">Achromobacter xylosoxidans</name>
    <dbReference type="NCBI Taxonomy" id="85698"/>
    <lineage>
        <taxon>Bacteria</taxon>
        <taxon>Pseudomonadati</taxon>
        <taxon>Pseudomonadota</taxon>
        <taxon>Betaproteobacteria</taxon>
        <taxon>Burkholderiales</taxon>
        <taxon>Alcaligenaceae</taxon>
        <taxon>Achromobacter</taxon>
    </lineage>
</organism>
<feature type="region of interest" description="Disordered" evidence="5">
    <location>
        <begin position="286"/>
        <end position="335"/>
    </location>
</feature>
<comment type="caution">
    <text evidence="6">The sequence shown here is derived from an EMBL/GenBank/DDBJ whole genome shotgun (WGS) entry which is preliminary data.</text>
</comment>
<evidence type="ECO:0000313" key="7">
    <source>
        <dbReference type="Proteomes" id="UP001141992"/>
    </source>
</evidence>
<dbReference type="PANTHER" id="PTHR46796:SF6">
    <property type="entry name" value="ARAC SUBFAMILY"/>
    <property type="match status" value="1"/>
</dbReference>
<dbReference type="InterPro" id="IPR018062">
    <property type="entry name" value="HTH_AraC-typ_CS"/>
</dbReference>
<evidence type="ECO:0000256" key="4">
    <source>
        <dbReference type="ARBA" id="ARBA00023163"/>
    </source>
</evidence>
<keyword evidence="4" id="KW-0804">Transcription</keyword>
<reference evidence="6" key="1">
    <citation type="submission" date="2022-12" db="EMBL/GenBank/DDBJ databases">
        <authorList>
            <person name="Voronina O.L."/>
            <person name="Kunda M.S."/>
            <person name="Ryzhova N."/>
            <person name="Aksenova E.I."/>
        </authorList>
    </citation>
    <scope>NUCLEOTIDE SEQUENCE</scope>
    <source>
        <strain evidence="6">SCCH136:Ach223948</strain>
    </source>
</reference>
<dbReference type="eggNOG" id="COG2207">
    <property type="taxonomic scope" value="Bacteria"/>
</dbReference>
<dbReference type="SMART" id="SM00342">
    <property type="entry name" value="HTH_ARAC"/>
    <property type="match status" value="1"/>
</dbReference>
<evidence type="ECO:0000256" key="2">
    <source>
        <dbReference type="ARBA" id="ARBA00023125"/>
    </source>
</evidence>
<dbReference type="InterPro" id="IPR003313">
    <property type="entry name" value="AraC-bd"/>
</dbReference>
<dbReference type="EMBL" id="JAPZVI010000010">
    <property type="protein sequence ID" value="MCZ8402726.1"/>
    <property type="molecule type" value="Genomic_DNA"/>
</dbReference>
<dbReference type="PANTHER" id="PTHR46796">
    <property type="entry name" value="HTH-TYPE TRANSCRIPTIONAL ACTIVATOR RHAS-RELATED"/>
    <property type="match status" value="1"/>
</dbReference>
<keyword evidence="2" id="KW-0238">DNA-binding</keyword>
<sequence length="335" mass="37510">MNRIKTYGMAERADYFDFDIRAQQVREPLEQPHRHEYFQIQVNLEGDTRQTISGTTRPFPRGGLSFVLPYRVHLVPHPPGARYVIINFAQRFLWPELAVDALDLEDVPVSQAPALAPFLFQEYLDFELDAQGLAEAETLIARLMAENRRRGFGSSTAIRGLLLQLIGLVCARYEADLLHLARHHAGSSRRESVRRVLAHIGARLADNLTLNDAAAAAFLSPNYLAHLLKKETGKTFTELVAERRMALARDLLAHTARGVAQVAHAAGFADEAYFSRRFRQLEGVSPTGYRERLRGDGARTPPKVAQEAGQKTGRKATQTGRQGTPRNARNRPRIA</sequence>
<dbReference type="PRINTS" id="PR00032">
    <property type="entry name" value="HTHARAC"/>
</dbReference>
<proteinExistence type="predicted"/>
<evidence type="ECO:0000313" key="6">
    <source>
        <dbReference type="EMBL" id="MCZ8402726.1"/>
    </source>
</evidence>
<dbReference type="SUPFAM" id="SSF46689">
    <property type="entry name" value="Homeodomain-like"/>
    <property type="match status" value="1"/>
</dbReference>
<keyword evidence="3" id="KW-0010">Activator</keyword>
<dbReference type="PROSITE" id="PS01124">
    <property type="entry name" value="HTH_ARAC_FAMILY_2"/>
    <property type="match status" value="1"/>
</dbReference>
<dbReference type="InterPro" id="IPR009057">
    <property type="entry name" value="Homeodomain-like_sf"/>
</dbReference>
<dbReference type="PROSITE" id="PS00041">
    <property type="entry name" value="HTH_ARAC_FAMILY_1"/>
    <property type="match status" value="1"/>
</dbReference>
<dbReference type="Gene3D" id="1.10.10.60">
    <property type="entry name" value="Homeodomain-like"/>
    <property type="match status" value="2"/>
</dbReference>